<dbReference type="EMBL" id="JASPKY010000146">
    <property type="protein sequence ID" value="KAK9730447.1"/>
    <property type="molecule type" value="Genomic_DNA"/>
</dbReference>
<reference evidence="3 4" key="1">
    <citation type="journal article" date="2024" name="BMC Genomics">
        <title>De novo assembly and annotation of Popillia japonica's genome with initial clues to its potential as an invasive pest.</title>
        <authorList>
            <person name="Cucini C."/>
            <person name="Boschi S."/>
            <person name="Funari R."/>
            <person name="Cardaioli E."/>
            <person name="Iannotti N."/>
            <person name="Marturano G."/>
            <person name="Paoli F."/>
            <person name="Bruttini M."/>
            <person name="Carapelli A."/>
            <person name="Frati F."/>
            <person name="Nardi F."/>
        </authorList>
    </citation>
    <scope>NUCLEOTIDE SEQUENCE [LARGE SCALE GENOMIC DNA]</scope>
    <source>
        <strain evidence="3">DMR45628</strain>
    </source>
</reference>
<evidence type="ECO:0008006" key="5">
    <source>
        <dbReference type="Google" id="ProtNLM"/>
    </source>
</evidence>
<protein>
    <recommendedName>
        <fullName evidence="5">WH2 domain-containing protein</fullName>
    </recommendedName>
</protein>
<evidence type="ECO:0000256" key="1">
    <source>
        <dbReference type="SAM" id="Coils"/>
    </source>
</evidence>
<comment type="caution">
    <text evidence="3">The sequence shown here is derived from an EMBL/GenBank/DDBJ whole genome shotgun (WGS) entry which is preliminary data.</text>
</comment>
<feature type="region of interest" description="Disordered" evidence="2">
    <location>
        <begin position="362"/>
        <end position="397"/>
    </location>
</feature>
<dbReference type="Proteomes" id="UP001458880">
    <property type="component" value="Unassembled WGS sequence"/>
</dbReference>
<evidence type="ECO:0000313" key="4">
    <source>
        <dbReference type="Proteomes" id="UP001458880"/>
    </source>
</evidence>
<feature type="coiled-coil region" evidence="1">
    <location>
        <begin position="271"/>
        <end position="298"/>
    </location>
</feature>
<evidence type="ECO:0000313" key="3">
    <source>
        <dbReference type="EMBL" id="KAK9730447.1"/>
    </source>
</evidence>
<sequence length="600" mass="67451">MYLLNRLVAKDKVMDVVRAVETLAHSSDTNVPPKSPGGQNAELKTTTIVMSKHTLAPQATTESATLPKANKPKVRFESGTLQHHSTSKSPGKTPPPSPEINYNFDGVNNFINPKIPEPHITNGVIETSFETAPIYESSITEERIKRISLADLPPPEEYPEMDFSSLVLPPPTDFDILPPPPITDEEIDHYLQNMDDIGPIPPPPPIDEYILKSESVLIRSLSNDVFLVDDDIELNQIISNQNTTDVHPALISNENHHETDASKQTIEQYEIQTLEKKNQIQENNLQKENDEKLALKKEIQNIFSAHKSIAQNKSILKNSLNASNTKVTPSIFSITQISDKLISQPPSNRQITKNISINHEDIVPKSTKPNTNSSALLNTSELPRLPKTPPLPISGDPNISPQRDLQANIFNNSTSNITVGPTLQKHNKLPKIFETEDNFADNIFKKFEKKNQMSSALSTPNLLNQVTQSHHQQRMIVRTRTHSEDDILDISPDNFLETNPFRAELQRSYSQNIQRSNLTFSTVTNHFSSNDISTDHVKQPPQSPKNTKVSMSDRLKFFENAMEESQKPSPKPEKVFSYLSADEIEKMKAEEDRKIATLNR</sequence>
<name>A0AAW1L6E5_POPJA</name>
<gene>
    <name evidence="3" type="ORF">QE152_g15184</name>
</gene>
<feature type="region of interest" description="Disordered" evidence="2">
    <location>
        <begin position="78"/>
        <end position="99"/>
    </location>
</feature>
<feature type="region of interest" description="Disordered" evidence="2">
    <location>
        <begin position="529"/>
        <end position="552"/>
    </location>
</feature>
<keyword evidence="1" id="KW-0175">Coiled coil</keyword>
<feature type="compositionally biased region" description="Polar residues" evidence="2">
    <location>
        <begin position="367"/>
        <end position="381"/>
    </location>
</feature>
<dbReference type="AlphaFoldDB" id="A0AAW1L6E5"/>
<evidence type="ECO:0000256" key="2">
    <source>
        <dbReference type="SAM" id="MobiDB-lite"/>
    </source>
</evidence>
<keyword evidence="4" id="KW-1185">Reference proteome</keyword>
<accession>A0AAW1L6E5</accession>
<proteinExistence type="predicted"/>
<organism evidence="3 4">
    <name type="scientific">Popillia japonica</name>
    <name type="common">Japanese beetle</name>
    <dbReference type="NCBI Taxonomy" id="7064"/>
    <lineage>
        <taxon>Eukaryota</taxon>
        <taxon>Metazoa</taxon>
        <taxon>Ecdysozoa</taxon>
        <taxon>Arthropoda</taxon>
        <taxon>Hexapoda</taxon>
        <taxon>Insecta</taxon>
        <taxon>Pterygota</taxon>
        <taxon>Neoptera</taxon>
        <taxon>Endopterygota</taxon>
        <taxon>Coleoptera</taxon>
        <taxon>Polyphaga</taxon>
        <taxon>Scarabaeiformia</taxon>
        <taxon>Scarabaeidae</taxon>
        <taxon>Rutelinae</taxon>
        <taxon>Popillia</taxon>
    </lineage>
</organism>